<dbReference type="EMBL" id="MF787222">
    <property type="protein sequence ID" value="AXF50642.1"/>
    <property type="molecule type" value="mRNA"/>
</dbReference>
<dbReference type="PANTHER" id="PTHR24238">
    <property type="entry name" value="G-PROTEIN COUPLED RECEPTOR"/>
    <property type="match status" value="1"/>
</dbReference>
<dbReference type="GO" id="GO:0015054">
    <property type="term" value="F:gastrin receptor activity"/>
    <property type="evidence" value="ECO:0007669"/>
    <property type="project" value="InterPro"/>
</dbReference>
<evidence type="ECO:0000256" key="6">
    <source>
        <dbReference type="ARBA" id="ARBA00023040"/>
    </source>
</evidence>
<name>A0A345BJM9_MAGGI</name>
<feature type="transmembrane region" description="Helical" evidence="17">
    <location>
        <begin position="202"/>
        <end position="224"/>
    </location>
</feature>
<feature type="transmembrane region" description="Helical" evidence="17">
    <location>
        <begin position="115"/>
        <end position="133"/>
    </location>
</feature>
<feature type="domain" description="G-protein coupled receptors family 1 profile" evidence="18">
    <location>
        <begin position="54"/>
        <end position="352"/>
    </location>
</feature>
<dbReference type="AlphaFoldDB" id="A0A345BJM9"/>
<keyword evidence="21" id="KW-1185">Reference proteome</keyword>
<organism evidence="19">
    <name type="scientific">Magallana gigas</name>
    <name type="common">Pacific oyster</name>
    <name type="synonym">Crassostrea gigas</name>
    <dbReference type="NCBI Taxonomy" id="29159"/>
    <lineage>
        <taxon>Eukaryota</taxon>
        <taxon>Metazoa</taxon>
        <taxon>Spiralia</taxon>
        <taxon>Lophotrochozoa</taxon>
        <taxon>Mollusca</taxon>
        <taxon>Bivalvia</taxon>
        <taxon>Autobranchia</taxon>
        <taxon>Pteriomorphia</taxon>
        <taxon>Ostreida</taxon>
        <taxon>Ostreoidea</taxon>
        <taxon>Ostreidae</taxon>
        <taxon>Magallana</taxon>
    </lineage>
</organism>
<dbReference type="Proteomes" id="UP000005408">
    <property type="component" value="Unassembled WGS sequence"/>
</dbReference>
<dbReference type="SUPFAM" id="SSF81321">
    <property type="entry name" value="Family A G protein-coupled receptor-like"/>
    <property type="match status" value="1"/>
</dbReference>
<keyword evidence="8" id="KW-0564">Palmitate</keyword>
<dbReference type="PRINTS" id="PR01822">
    <property type="entry name" value="CCYSTOKININR"/>
</dbReference>
<dbReference type="Pfam" id="PF00001">
    <property type="entry name" value="7tm_1"/>
    <property type="match status" value="1"/>
</dbReference>
<dbReference type="InterPro" id="IPR017452">
    <property type="entry name" value="GPCR_Rhodpsn_7TM"/>
</dbReference>
<evidence type="ECO:0000256" key="15">
    <source>
        <dbReference type="ARBA" id="ARBA00031093"/>
    </source>
</evidence>
<keyword evidence="12 16" id="KW-0807">Transducer</keyword>
<evidence type="ECO:0000256" key="1">
    <source>
        <dbReference type="ARBA" id="ARBA00004651"/>
    </source>
</evidence>
<evidence type="ECO:0000256" key="5">
    <source>
        <dbReference type="ARBA" id="ARBA00022989"/>
    </source>
</evidence>
<evidence type="ECO:0000256" key="11">
    <source>
        <dbReference type="ARBA" id="ARBA00023180"/>
    </source>
</evidence>
<dbReference type="SMART" id="SM01381">
    <property type="entry name" value="7TM_GPCR_Srsx"/>
    <property type="match status" value="1"/>
</dbReference>
<keyword evidence="13" id="KW-0449">Lipoprotein</keyword>
<keyword evidence="7 17" id="KW-0472">Membrane</keyword>
<feature type="transmembrane region" description="Helical" evidence="17">
    <location>
        <begin position="293"/>
        <end position="313"/>
    </location>
</feature>
<dbReference type="GO" id="GO:0008188">
    <property type="term" value="F:neuropeptide receptor activity"/>
    <property type="evidence" value="ECO:0007669"/>
    <property type="project" value="TreeGrafter"/>
</dbReference>
<proteinExistence type="evidence at transcript level"/>
<comment type="function">
    <text evidence="14">Receptor for gastrin and cholecystokinin. The CCK-B receptors occur throughout the central nervous system where they modulate anxiety, analgesia, arousal, and neuroleptic activity. This receptor mediates its action by association with G proteins that activate a phosphatidylinositol-calcium second messenger system.</text>
</comment>
<reference evidence="20" key="2">
    <citation type="submission" date="2022-08" db="UniProtKB">
        <authorList>
            <consortium name="EnsemblMetazoa"/>
        </authorList>
    </citation>
    <scope>IDENTIFICATION</scope>
    <source>
        <strain evidence="20">05x7-T-G4-1.051#20</strain>
    </source>
</reference>
<evidence type="ECO:0000256" key="3">
    <source>
        <dbReference type="ARBA" id="ARBA00022475"/>
    </source>
</evidence>
<dbReference type="OrthoDB" id="10037617at2759"/>
<dbReference type="EnsemblMetazoa" id="G27994.1">
    <property type="protein sequence ID" value="G27994.1:cds"/>
    <property type="gene ID" value="G27994"/>
</dbReference>
<dbReference type="OMA" id="GCYVNLL"/>
<evidence type="ECO:0000256" key="4">
    <source>
        <dbReference type="ARBA" id="ARBA00022692"/>
    </source>
</evidence>
<dbReference type="InterPro" id="IPR000276">
    <property type="entry name" value="GPCR_Rhodpsn"/>
</dbReference>
<evidence type="ECO:0000256" key="8">
    <source>
        <dbReference type="ARBA" id="ARBA00023139"/>
    </source>
</evidence>
<dbReference type="PANTHER" id="PTHR24238:SF75">
    <property type="entry name" value="CHOLECYSTOKININ-LIKE RECEPTOR AT 17D1-RELATED"/>
    <property type="match status" value="1"/>
</dbReference>
<feature type="transmembrane region" description="Helical" evidence="17">
    <location>
        <begin position="75"/>
        <end position="95"/>
    </location>
</feature>
<evidence type="ECO:0000256" key="9">
    <source>
        <dbReference type="ARBA" id="ARBA00023157"/>
    </source>
</evidence>
<evidence type="ECO:0000259" key="18">
    <source>
        <dbReference type="PROSITE" id="PS50262"/>
    </source>
</evidence>
<dbReference type="GO" id="GO:0005886">
    <property type="term" value="C:plasma membrane"/>
    <property type="evidence" value="ECO:0007669"/>
    <property type="project" value="UniProtKB-SubCell"/>
</dbReference>
<keyword evidence="10 16" id="KW-0675">Receptor</keyword>
<evidence type="ECO:0000256" key="13">
    <source>
        <dbReference type="ARBA" id="ARBA00023288"/>
    </source>
</evidence>
<evidence type="ECO:0000256" key="10">
    <source>
        <dbReference type="ARBA" id="ARBA00023170"/>
    </source>
</evidence>
<evidence type="ECO:0000256" key="2">
    <source>
        <dbReference type="ARBA" id="ARBA00019090"/>
    </source>
</evidence>
<keyword evidence="3" id="KW-1003">Cell membrane</keyword>
<evidence type="ECO:0000256" key="12">
    <source>
        <dbReference type="ARBA" id="ARBA00023224"/>
    </source>
</evidence>
<comment type="subcellular location">
    <subcellularLocation>
        <location evidence="1">Cell membrane</location>
        <topology evidence="1">Multi-pass membrane protein</topology>
    </subcellularLocation>
</comment>
<evidence type="ECO:0000256" key="14">
    <source>
        <dbReference type="ARBA" id="ARBA00025402"/>
    </source>
</evidence>
<evidence type="ECO:0000313" key="20">
    <source>
        <dbReference type="EnsemblMetazoa" id="G27994.1:cds"/>
    </source>
</evidence>
<keyword evidence="6 16" id="KW-0297">G-protein coupled receptor</keyword>
<dbReference type="PROSITE" id="PS00237">
    <property type="entry name" value="G_PROTEIN_RECEP_F1_1"/>
    <property type="match status" value="1"/>
</dbReference>
<dbReference type="PRINTS" id="PR00527">
    <property type="entry name" value="GASTRINR"/>
</dbReference>
<comment type="similarity">
    <text evidence="16">Belongs to the G-protein coupled receptor 1 family.</text>
</comment>
<keyword evidence="11" id="KW-0325">Glycoprotein</keyword>
<evidence type="ECO:0000256" key="17">
    <source>
        <dbReference type="SAM" id="Phobius"/>
    </source>
</evidence>
<dbReference type="PROSITE" id="PS50262">
    <property type="entry name" value="G_PROTEIN_RECEP_F1_2"/>
    <property type="match status" value="1"/>
</dbReference>
<reference evidence="19" key="1">
    <citation type="journal article" date="2018" name="Sci. Rep.">
        <title>Emergence of a cholecystokinin/sulfakinin signalling system in Lophotrochozoa.</title>
        <authorList>
            <person name="Schwartz J."/>
            <person name="Dubos M.P."/>
            <person name="Pasquier J."/>
            <person name="Zatylny-Gaudin C."/>
            <person name="Favrel P."/>
        </authorList>
    </citation>
    <scope>NUCLEOTIDE SEQUENCE</scope>
</reference>
<evidence type="ECO:0000256" key="16">
    <source>
        <dbReference type="RuleBase" id="RU000688"/>
    </source>
</evidence>
<evidence type="ECO:0000256" key="7">
    <source>
        <dbReference type="ARBA" id="ARBA00023136"/>
    </source>
</evidence>
<evidence type="ECO:0000313" key="21">
    <source>
        <dbReference type="Proteomes" id="UP000005408"/>
    </source>
</evidence>
<keyword evidence="4 16" id="KW-0812">Transmembrane</keyword>
<feature type="transmembrane region" description="Helical" evidence="17">
    <location>
        <begin position="41"/>
        <end position="63"/>
    </location>
</feature>
<dbReference type="PRINTS" id="PR00237">
    <property type="entry name" value="GPCRRHODOPSN"/>
</dbReference>
<evidence type="ECO:0000313" key="19">
    <source>
        <dbReference type="EMBL" id="AXF50642.1"/>
    </source>
</evidence>
<dbReference type="InterPro" id="IPR000314">
    <property type="entry name" value="Gastrin_rcpt"/>
</dbReference>
<protein>
    <recommendedName>
        <fullName evidence="2">Gastrin/cholecystokinin type B receptor</fullName>
    </recommendedName>
    <alternativeName>
        <fullName evidence="15">Cholecystokinin-2 receptor</fullName>
    </alternativeName>
</protein>
<sequence>MASENLSFATLDNVLNDSLFPRYNRTMGRHPGFDQDGYIRITLYSIIFILSVVGNGLVILTLVQNQRMRTVTNVFLLNLSVSDLLLAVLCMPFTIIPQLMRNFIFGEFMCVTIRYFQAVSVGVSCFTLVTISLERYFAIVEPLRSRRWQTRSHSYKCIMGIWLLAFVLMIPIAASQEVIQIGNSDRYACREIWPKNLQEVEIGYSVSLCAILFVIPLFIMALAYGRIAYGLWVDISQQVMDNTESSQYKLSKEEGLGSQATPLREGQHQKNGGDHVSLRHSNLRHCVASRRRVIRMLFVIVMEYFICWTPLYICSTWKIIHYPSIHERVSNLAWSLMLLLAYVSSFVHPVTYCFMNKNFRKGFVSVFKCFLQKRLSSHTEMSNLTANSSPTVRFQSSEYTRVQSIE</sequence>
<accession>A0A345BJM9</accession>
<dbReference type="InterPro" id="IPR009126">
    <property type="entry name" value="Cholcskin_rcpt"/>
</dbReference>
<feature type="transmembrane region" description="Helical" evidence="17">
    <location>
        <begin position="154"/>
        <end position="174"/>
    </location>
</feature>
<keyword evidence="5 17" id="KW-1133">Transmembrane helix</keyword>
<feature type="transmembrane region" description="Helical" evidence="17">
    <location>
        <begin position="333"/>
        <end position="355"/>
    </location>
</feature>
<keyword evidence="9" id="KW-1015">Disulfide bond</keyword>
<dbReference type="Gene3D" id="1.20.1070.10">
    <property type="entry name" value="Rhodopsin 7-helix transmembrane proteins"/>
    <property type="match status" value="1"/>
</dbReference>